<evidence type="ECO:0000256" key="10">
    <source>
        <dbReference type="PIRSR" id="PIRSR601211-1"/>
    </source>
</evidence>
<comment type="cofactor">
    <cofactor evidence="11">
        <name>Ca(2+)</name>
        <dbReference type="ChEBI" id="CHEBI:29108"/>
    </cofactor>
    <text evidence="11">Binds 1 Ca(2+) ion per subunit.</text>
</comment>
<evidence type="ECO:0000256" key="13">
    <source>
        <dbReference type="RuleBase" id="RU003654"/>
    </source>
</evidence>
<dbReference type="PANTHER" id="PTHR11716">
    <property type="entry name" value="PHOSPHOLIPASE A2 FAMILY MEMBER"/>
    <property type="match status" value="1"/>
</dbReference>
<dbReference type="GO" id="GO:0006644">
    <property type="term" value="P:phospholipid metabolic process"/>
    <property type="evidence" value="ECO:0007669"/>
    <property type="project" value="InterPro"/>
</dbReference>
<evidence type="ECO:0000256" key="14">
    <source>
        <dbReference type="RuleBase" id="RU361236"/>
    </source>
</evidence>
<comment type="catalytic activity">
    <reaction evidence="14">
        <text>a 1,2-diacyl-sn-glycero-3-phosphocholine + H2O = a 1-acyl-sn-glycero-3-phosphocholine + a fatty acid + H(+)</text>
        <dbReference type="Rhea" id="RHEA:15801"/>
        <dbReference type="ChEBI" id="CHEBI:15377"/>
        <dbReference type="ChEBI" id="CHEBI:15378"/>
        <dbReference type="ChEBI" id="CHEBI:28868"/>
        <dbReference type="ChEBI" id="CHEBI:57643"/>
        <dbReference type="ChEBI" id="CHEBI:58168"/>
        <dbReference type="EC" id="3.1.1.4"/>
    </reaction>
</comment>
<evidence type="ECO:0000256" key="12">
    <source>
        <dbReference type="PIRSR" id="PIRSR601211-3"/>
    </source>
</evidence>
<feature type="signal peptide" evidence="14">
    <location>
        <begin position="1"/>
        <end position="24"/>
    </location>
</feature>
<dbReference type="STRING" id="70415.A0A5S6QX06"/>
<feature type="binding site" evidence="11">
    <location>
        <position position="72"/>
    </location>
    <ligand>
        <name>Ca(2+)</name>
        <dbReference type="ChEBI" id="CHEBI:29108"/>
    </ligand>
</feature>
<keyword evidence="7" id="KW-0442">Lipid degradation</keyword>
<dbReference type="PROSITE" id="PS00119">
    <property type="entry name" value="PA2_ASP"/>
    <property type="match status" value="1"/>
</dbReference>
<keyword evidence="9 12" id="KW-1015">Disulfide bond</keyword>
<evidence type="ECO:0000256" key="9">
    <source>
        <dbReference type="ARBA" id="ARBA00023157"/>
    </source>
</evidence>
<dbReference type="InterPro" id="IPR001211">
    <property type="entry name" value="PLA2"/>
</dbReference>
<evidence type="ECO:0000313" key="17">
    <source>
        <dbReference type="WBParaSite" id="TMUE_3000011432.1"/>
    </source>
</evidence>
<dbReference type="Proteomes" id="UP000046395">
    <property type="component" value="Unassembled WGS sequence"/>
</dbReference>
<dbReference type="Pfam" id="PF00068">
    <property type="entry name" value="Phospholip_A2_1"/>
    <property type="match status" value="1"/>
</dbReference>
<evidence type="ECO:0000313" key="16">
    <source>
        <dbReference type="Proteomes" id="UP000046395"/>
    </source>
</evidence>
<keyword evidence="6 11" id="KW-0106">Calcium</keyword>
<keyword evidence="14" id="KW-0732">Signal</keyword>
<accession>A0A5S6QX06</accession>
<evidence type="ECO:0000256" key="7">
    <source>
        <dbReference type="ARBA" id="ARBA00022963"/>
    </source>
</evidence>
<dbReference type="InterPro" id="IPR033113">
    <property type="entry name" value="PLA2_histidine"/>
</dbReference>
<evidence type="ECO:0000259" key="15">
    <source>
        <dbReference type="SMART" id="SM00085"/>
    </source>
</evidence>
<protein>
    <recommendedName>
        <fullName evidence="2 14">Phospholipase A2</fullName>
        <ecNumber evidence="2 14">3.1.1.4</ecNumber>
    </recommendedName>
</protein>
<dbReference type="GO" id="GO:0005576">
    <property type="term" value="C:extracellular region"/>
    <property type="evidence" value="ECO:0007669"/>
    <property type="project" value="UniProtKB-SubCell"/>
</dbReference>
<keyword evidence="3 14" id="KW-0964">Secreted</keyword>
<evidence type="ECO:0000256" key="5">
    <source>
        <dbReference type="ARBA" id="ARBA00022801"/>
    </source>
</evidence>
<dbReference type="InterPro" id="IPR036444">
    <property type="entry name" value="PLipase_A2_dom_sf"/>
</dbReference>
<feature type="binding site" evidence="11">
    <location>
        <position position="74"/>
    </location>
    <ligand>
        <name>Ca(2+)</name>
        <dbReference type="ChEBI" id="CHEBI:29108"/>
    </ligand>
</feature>
<feature type="disulfide bond" evidence="12">
    <location>
        <begin position="86"/>
        <end position="146"/>
    </location>
</feature>
<dbReference type="InterPro" id="IPR033112">
    <property type="entry name" value="PLA2_Asp_AS"/>
</dbReference>
<feature type="active site" evidence="10">
    <location>
        <position position="140"/>
    </location>
</feature>
<dbReference type="EC" id="3.1.1.4" evidence="2 14"/>
<evidence type="ECO:0000256" key="11">
    <source>
        <dbReference type="PIRSR" id="PIRSR601211-2"/>
    </source>
</evidence>
<comment type="subcellular location">
    <subcellularLocation>
        <location evidence="1 14">Secreted</location>
    </subcellularLocation>
</comment>
<feature type="disulfide bond" evidence="12">
    <location>
        <begin position="103"/>
        <end position="132"/>
    </location>
</feature>
<comment type="similarity">
    <text evidence="13">Belongs to the phospholipase A2 family.</text>
</comment>
<dbReference type="CDD" id="cd00125">
    <property type="entry name" value="PLA2c"/>
    <property type="match status" value="1"/>
</dbReference>
<dbReference type="PROSITE" id="PS00118">
    <property type="entry name" value="PA2_HIS"/>
    <property type="match status" value="1"/>
</dbReference>
<feature type="domain" description="Phospholipase A2-like central" evidence="15">
    <location>
        <begin position="44"/>
        <end position="160"/>
    </location>
</feature>
<evidence type="ECO:0000256" key="3">
    <source>
        <dbReference type="ARBA" id="ARBA00022525"/>
    </source>
</evidence>
<reference evidence="17" key="1">
    <citation type="submission" date="2019-12" db="UniProtKB">
        <authorList>
            <consortium name="WormBaseParasite"/>
        </authorList>
    </citation>
    <scope>IDENTIFICATION</scope>
</reference>
<feature type="binding site" evidence="11">
    <location>
        <position position="91"/>
    </location>
    <ligand>
        <name>Ca(2+)</name>
        <dbReference type="ChEBI" id="CHEBI:29108"/>
    </ligand>
</feature>
<evidence type="ECO:0000256" key="6">
    <source>
        <dbReference type="ARBA" id="ARBA00022837"/>
    </source>
</evidence>
<keyword evidence="4 11" id="KW-0479">Metal-binding</keyword>
<feature type="disulfide bond" evidence="12">
    <location>
        <begin position="124"/>
        <end position="137"/>
    </location>
</feature>
<dbReference type="SUPFAM" id="SSF48619">
    <property type="entry name" value="Phospholipase A2, PLA2"/>
    <property type="match status" value="1"/>
</dbReference>
<dbReference type="SMART" id="SM00085">
    <property type="entry name" value="PA2c"/>
    <property type="match status" value="1"/>
</dbReference>
<keyword evidence="16" id="KW-1185">Reference proteome</keyword>
<sequence length="212" mass="23419">MEVQAIGYWLVLCLLFTSGKRTDGSIGFKNIPDLLCGTGSGSNALVNLGCMVECMLHIEPISHYVNYGCWCGFGGSGEPVDNVDKCCQAHDFCYDNALRNGFCSLWQLYTTWYWWRCTNGRPYCFEKQSSSCGSALCECDRQIALCLAKEPIPKEKPGCNSTTAGIVDTVQRATAGSLRMAQLLYLARLVRTTARSGITPLITANPNRHFKK</sequence>
<dbReference type="InterPro" id="IPR016090">
    <property type="entry name" value="PLA2-like_dom"/>
</dbReference>
<dbReference type="Gene3D" id="1.20.90.10">
    <property type="entry name" value="Phospholipase A2 domain"/>
    <property type="match status" value="1"/>
</dbReference>
<dbReference type="AlphaFoldDB" id="A0A5S6QX06"/>
<evidence type="ECO:0000256" key="8">
    <source>
        <dbReference type="ARBA" id="ARBA00023098"/>
    </source>
</evidence>
<dbReference type="GO" id="GO:0005509">
    <property type="term" value="F:calcium ion binding"/>
    <property type="evidence" value="ECO:0007669"/>
    <property type="project" value="InterPro"/>
</dbReference>
<feature type="disulfide bond" evidence="12">
    <location>
        <begin position="71"/>
        <end position="87"/>
    </location>
</feature>
<feature type="disulfide bond" evidence="12">
    <location>
        <begin position="93"/>
        <end position="139"/>
    </location>
</feature>
<evidence type="ECO:0000256" key="4">
    <source>
        <dbReference type="ARBA" id="ARBA00022723"/>
    </source>
</evidence>
<dbReference type="PRINTS" id="PR00389">
    <property type="entry name" value="PHPHLIPASEA2"/>
</dbReference>
<dbReference type="PANTHER" id="PTHR11716:SF47">
    <property type="entry name" value="PHOSPHOLIPASE A2-ALPHA"/>
    <property type="match status" value="1"/>
</dbReference>
<feature type="active site" evidence="10">
    <location>
        <position position="90"/>
    </location>
</feature>
<name>A0A5S6QX06_TRIMR</name>
<evidence type="ECO:0000256" key="2">
    <source>
        <dbReference type="ARBA" id="ARBA00013278"/>
    </source>
</evidence>
<dbReference type="GO" id="GO:0016042">
    <property type="term" value="P:lipid catabolic process"/>
    <property type="evidence" value="ECO:0007669"/>
    <property type="project" value="UniProtKB-KW"/>
</dbReference>
<keyword evidence="5 14" id="KW-0378">Hydrolase</keyword>
<feature type="chain" id="PRO_5024468762" description="Phospholipase A2" evidence="14">
    <location>
        <begin position="25"/>
        <end position="212"/>
    </location>
</feature>
<organism evidence="16 17">
    <name type="scientific">Trichuris muris</name>
    <name type="common">Mouse whipworm</name>
    <dbReference type="NCBI Taxonomy" id="70415"/>
    <lineage>
        <taxon>Eukaryota</taxon>
        <taxon>Metazoa</taxon>
        <taxon>Ecdysozoa</taxon>
        <taxon>Nematoda</taxon>
        <taxon>Enoplea</taxon>
        <taxon>Dorylaimia</taxon>
        <taxon>Trichinellida</taxon>
        <taxon>Trichuridae</taxon>
        <taxon>Trichuris</taxon>
    </lineage>
</organism>
<dbReference type="GO" id="GO:0050482">
    <property type="term" value="P:arachidonate secretion"/>
    <property type="evidence" value="ECO:0007669"/>
    <property type="project" value="InterPro"/>
</dbReference>
<dbReference type="GO" id="GO:0004623">
    <property type="term" value="F:phospholipase A2 activity"/>
    <property type="evidence" value="ECO:0007669"/>
    <property type="project" value="UniProtKB-EC"/>
</dbReference>
<keyword evidence="8 14" id="KW-0443">Lipid metabolism</keyword>
<dbReference type="WBParaSite" id="TMUE_3000011432.1">
    <property type="protein sequence ID" value="TMUE_3000011432.1"/>
    <property type="gene ID" value="WBGene00289973"/>
</dbReference>
<proteinExistence type="inferred from homology"/>
<evidence type="ECO:0000256" key="1">
    <source>
        <dbReference type="ARBA" id="ARBA00004613"/>
    </source>
</evidence>